<dbReference type="FunFam" id="3.40.50.2000:FF:000168">
    <property type="entry name" value="Alpha-1,2-mannosyltransferase (Alg11), putative"/>
    <property type="match status" value="1"/>
</dbReference>
<dbReference type="PANTHER" id="PTHR45919">
    <property type="entry name" value="GDP-MAN:MAN(3)GLCNAC(2)-PP-DOL ALPHA-1,2-MANNOSYLTRANSFERASE"/>
    <property type="match status" value="1"/>
</dbReference>
<dbReference type="RefSeq" id="XP_002172015.1">
    <property type="nucleotide sequence ID" value="XM_002171979.1"/>
</dbReference>
<reference evidence="17 19" key="1">
    <citation type="journal article" date="2011" name="Science">
        <title>Comparative functional genomics of the fission yeasts.</title>
        <authorList>
            <person name="Rhind N."/>
            <person name="Chen Z."/>
            <person name="Yassour M."/>
            <person name="Thompson D.A."/>
            <person name="Haas B.J."/>
            <person name="Habib N."/>
            <person name="Wapinski I."/>
            <person name="Roy S."/>
            <person name="Lin M.F."/>
            <person name="Heiman D.I."/>
            <person name="Young S.K."/>
            <person name="Furuya K."/>
            <person name="Guo Y."/>
            <person name="Pidoux A."/>
            <person name="Chen H.M."/>
            <person name="Robbertse B."/>
            <person name="Goldberg J.M."/>
            <person name="Aoki K."/>
            <person name="Bayne E.H."/>
            <person name="Berlin A.M."/>
            <person name="Desjardins C.A."/>
            <person name="Dobbs E."/>
            <person name="Dukaj L."/>
            <person name="Fan L."/>
            <person name="FitzGerald M.G."/>
            <person name="French C."/>
            <person name="Gujja S."/>
            <person name="Hansen K."/>
            <person name="Keifenheim D."/>
            <person name="Levin J.Z."/>
            <person name="Mosher R.A."/>
            <person name="Mueller C.A."/>
            <person name="Pfiffner J."/>
            <person name="Priest M."/>
            <person name="Russ C."/>
            <person name="Smialowska A."/>
            <person name="Swoboda P."/>
            <person name="Sykes S.M."/>
            <person name="Vaughn M."/>
            <person name="Vengrova S."/>
            <person name="Yoder R."/>
            <person name="Zeng Q."/>
            <person name="Allshire R."/>
            <person name="Baulcombe D."/>
            <person name="Birren B.W."/>
            <person name="Brown W."/>
            <person name="Ekwall K."/>
            <person name="Kellis M."/>
            <person name="Leatherwood J."/>
            <person name="Levin H."/>
            <person name="Margalit H."/>
            <person name="Martienssen R."/>
            <person name="Nieduszynski C.A."/>
            <person name="Spatafora J.W."/>
            <person name="Friedman N."/>
            <person name="Dalgaard J.Z."/>
            <person name="Baumann P."/>
            <person name="Niki H."/>
            <person name="Regev A."/>
            <person name="Nusbaum C."/>
        </authorList>
    </citation>
    <scope>NUCLEOTIDE SEQUENCE [LARGE SCALE GENOMIC DNA]</scope>
    <source>
        <strain evidence="19">yFS275 / FY16936</strain>
    </source>
</reference>
<keyword evidence="8" id="KW-0812">Transmembrane</keyword>
<dbReference type="GO" id="GO:0004377">
    <property type="term" value="F:GDP-Man:Man(3)GlcNAc(2)-PP-Dol alpha-1,2-mannosyltransferase activity"/>
    <property type="evidence" value="ECO:0000318"/>
    <property type="project" value="GO_Central"/>
</dbReference>
<dbReference type="InterPro" id="IPR038013">
    <property type="entry name" value="ALG11"/>
</dbReference>
<dbReference type="GO" id="GO:0006488">
    <property type="term" value="P:dolichol-linked oligosaccharide biosynthetic process"/>
    <property type="evidence" value="ECO:0000318"/>
    <property type="project" value="GO_Central"/>
</dbReference>
<dbReference type="GeneID" id="7052163"/>
<evidence type="ECO:0000313" key="18">
    <source>
        <dbReference type="JaponicusDB" id="SJAG_00747"/>
    </source>
</evidence>
<evidence type="ECO:0000256" key="7">
    <source>
        <dbReference type="ARBA" id="ARBA00022679"/>
    </source>
</evidence>
<comment type="pathway">
    <text evidence="2 14">Protein modification; protein glycosylation.</text>
</comment>
<evidence type="ECO:0000313" key="17">
    <source>
        <dbReference type="EMBL" id="EEB05722.1"/>
    </source>
</evidence>
<comment type="function">
    <text evidence="13 14">GDP-Man:Man(3)GlcNAc(2)-PP-Dol alpha-1,2-mannosyltransferase that operates in the biosynthetic pathway of dolichol-linked oligosaccharides, the glycan precursors employed in protein asparagine (N)-glycosylation. The assembly of dolichol-linked oligosaccharides begins on the cytosolic side of the endoplasmic reticulum membrane and finishes in its lumen. The sequential addition of sugars to dolichol pyrophosphate produces dolichol-linked oligosaccharides containing fourteen sugars, including two GlcNAcs, nine mannoses and three glucoses. Once assembled, the oligosaccharide is transferred from the lipid to nascent proteins by oligosaccharyltransferases. Catalyzes, on the cytoplasmic face of the endoplasmic reticulum, the addition of the fourth and fifth mannose residues to the dolichol-linked oligosaccharide chain, to produce Man(5)GlcNAc(2)-PP-dolichol core oligosaccharide.</text>
</comment>
<dbReference type="InterPro" id="IPR031814">
    <property type="entry name" value="ALG11_N"/>
</dbReference>
<dbReference type="OrthoDB" id="2276068at2759"/>
<dbReference type="STRING" id="402676.B6JWH1"/>
<dbReference type="eggNOG" id="KOG1387">
    <property type="taxonomic scope" value="Eukaryota"/>
</dbReference>
<dbReference type="CDD" id="cd03806">
    <property type="entry name" value="GT4_ALG11-like"/>
    <property type="match status" value="1"/>
</dbReference>
<proteinExistence type="inferred from homology"/>
<evidence type="ECO:0000256" key="11">
    <source>
        <dbReference type="ARBA" id="ARBA00023136"/>
    </source>
</evidence>
<keyword evidence="19" id="KW-1185">Reference proteome</keyword>
<keyword evidence="10" id="KW-1133">Transmembrane helix</keyword>
<comment type="catalytic activity">
    <reaction evidence="12 14">
        <text>an alpha-D-Man-(1-&gt;3)-[alpha-D-Man-(1-&gt;6)]-beta-D-Man-(1-&gt;4)-beta-D-GlcNAc-(1-&gt;4)-alpha-D-GlcNAc-diphospho-di-trans,poly-cis-dolichol + 2 GDP-alpha-D-mannose = an alpha-D-Man-(1-&gt;2)-alpha-D-Man-(1-&gt;2)-alpha-D-Man-(1-&gt;3)-[alpha-D-Man-(1-&gt;6)]-beta-D-Man-(1-&gt;4)-beta-D-GlcNAc-(1-&gt;4)-alpha-D-GlcNAc-diphospho-di-trans,poly-cis-dolichol + 2 GDP + 2 H(+)</text>
        <dbReference type="Rhea" id="RHEA:29523"/>
        <dbReference type="Rhea" id="RHEA-COMP:19515"/>
        <dbReference type="Rhea" id="RHEA-COMP:19516"/>
        <dbReference type="ChEBI" id="CHEBI:15378"/>
        <dbReference type="ChEBI" id="CHEBI:57527"/>
        <dbReference type="ChEBI" id="CHEBI:58189"/>
        <dbReference type="ChEBI" id="CHEBI:132511"/>
        <dbReference type="ChEBI" id="CHEBI:132515"/>
        <dbReference type="EC" id="2.4.1.131"/>
    </reaction>
    <physiologicalReaction direction="left-to-right" evidence="12 14">
        <dbReference type="Rhea" id="RHEA:29524"/>
    </physiologicalReaction>
</comment>
<feature type="domain" description="ALG11 mannosyltransferase N-terminal" evidence="16">
    <location>
        <begin position="64"/>
        <end position="258"/>
    </location>
</feature>
<evidence type="ECO:0000313" key="19">
    <source>
        <dbReference type="Proteomes" id="UP000001744"/>
    </source>
</evidence>
<dbReference type="InterPro" id="IPR001296">
    <property type="entry name" value="Glyco_trans_1"/>
</dbReference>
<sequence length="481" mass="53808">MFDLLSYSLVALSGLFAASISLGLIASELCFFVLSPFGKRAIAKSRSLKAELYRSAGVNTQTARVIGFFHPYCNAGGGGERVLWTAIRAIQNRYPDCVCVIYTGDNDASDEDILKRAKNTFGIELDARKICVVHLRLRFLVSAKTWPRFTLLGQSIGSIFLGLEAVYNFAPDIFIDTMGYAFTFPFVSKALHIPIGAYVHYPTISRDMLQSIKSKSFVARVKLMYWRWFAGLYKRVGRNATFVMTNSSWTQTHITQLWSVGKRVSVVYPPCNTAALEKLDVTKHRAPVLLYLAQYRPEKNHRLLLESFSKYVKQYDDKTASLLLVGSVRGEQDRVFLNGLKDYAQALKIGDRVTFEVDAPWPNVVKHLQECSVGVNCMWNEHFGIGVVEYMAAGLIPVVNNSGGPKCDIVVPWIGKPTGFHASTVGEYADAIHQALSLTPEEEQDMRMRARMACARFGEDVFDRGFLDVFSKLLTKSYGSA</sequence>
<dbReference type="OMA" id="ARLYGWV"/>
<dbReference type="Pfam" id="PF15924">
    <property type="entry name" value="ALG11_N"/>
    <property type="match status" value="1"/>
</dbReference>
<evidence type="ECO:0000259" key="16">
    <source>
        <dbReference type="Pfam" id="PF15924"/>
    </source>
</evidence>
<keyword evidence="11" id="KW-0472">Membrane</keyword>
<dbReference type="EMBL" id="KE651166">
    <property type="protein sequence ID" value="EEB05722.1"/>
    <property type="molecule type" value="Genomic_DNA"/>
</dbReference>
<evidence type="ECO:0000256" key="3">
    <source>
        <dbReference type="ARBA" id="ARBA00009481"/>
    </source>
</evidence>
<comment type="subcellular location">
    <subcellularLocation>
        <location evidence="1">Endoplasmic reticulum membrane</location>
        <topology evidence="1">Single-pass membrane protein</topology>
    </subcellularLocation>
</comment>
<evidence type="ECO:0000256" key="1">
    <source>
        <dbReference type="ARBA" id="ARBA00004389"/>
    </source>
</evidence>
<dbReference type="EC" id="2.4.1.131" evidence="4 14"/>
<evidence type="ECO:0000256" key="2">
    <source>
        <dbReference type="ARBA" id="ARBA00004922"/>
    </source>
</evidence>
<dbReference type="HOGENOM" id="CLU_017896_1_1_1"/>
<keyword evidence="7 14" id="KW-0808">Transferase</keyword>
<evidence type="ECO:0000256" key="6">
    <source>
        <dbReference type="ARBA" id="ARBA00022676"/>
    </source>
</evidence>
<evidence type="ECO:0000256" key="4">
    <source>
        <dbReference type="ARBA" id="ARBA00012645"/>
    </source>
</evidence>
<dbReference type="AlphaFoldDB" id="B6JWH1"/>
<protein>
    <recommendedName>
        <fullName evidence="5 14">GDP-Man:Man(3)GlcNAc(2)-PP-Dol alpha-1,2-mannosyltransferase</fullName>
        <ecNumber evidence="4 14">2.4.1.131</ecNumber>
    </recommendedName>
</protein>
<accession>B6JWH1</accession>
<dbReference type="Gene3D" id="3.40.50.2000">
    <property type="entry name" value="Glycogen Phosphorylase B"/>
    <property type="match status" value="2"/>
</dbReference>
<evidence type="ECO:0000256" key="14">
    <source>
        <dbReference type="RuleBase" id="RU367051"/>
    </source>
</evidence>
<dbReference type="JaponicusDB" id="SJAG_00747">
    <property type="gene designation" value="alg11"/>
</dbReference>
<evidence type="ECO:0000256" key="9">
    <source>
        <dbReference type="ARBA" id="ARBA00022824"/>
    </source>
</evidence>
<dbReference type="GO" id="GO:0005789">
    <property type="term" value="C:endoplasmic reticulum membrane"/>
    <property type="evidence" value="ECO:0000318"/>
    <property type="project" value="GO_Central"/>
</dbReference>
<dbReference type="Proteomes" id="UP000001744">
    <property type="component" value="Unassembled WGS sequence"/>
</dbReference>
<evidence type="ECO:0000256" key="12">
    <source>
        <dbReference type="ARBA" id="ARBA00045065"/>
    </source>
</evidence>
<evidence type="ECO:0000256" key="5">
    <source>
        <dbReference type="ARBA" id="ARBA00022018"/>
    </source>
</evidence>
<evidence type="ECO:0000256" key="10">
    <source>
        <dbReference type="ARBA" id="ARBA00022989"/>
    </source>
</evidence>
<evidence type="ECO:0000256" key="8">
    <source>
        <dbReference type="ARBA" id="ARBA00022692"/>
    </source>
</evidence>
<organism evidence="17 19">
    <name type="scientific">Schizosaccharomyces japonicus (strain yFS275 / FY16936)</name>
    <name type="common">Fission yeast</name>
    <dbReference type="NCBI Taxonomy" id="402676"/>
    <lineage>
        <taxon>Eukaryota</taxon>
        <taxon>Fungi</taxon>
        <taxon>Dikarya</taxon>
        <taxon>Ascomycota</taxon>
        <taxon>Taphrinomycotina</taxon>
        <taxon>Schizosaccharomycetes</taxon>
        <taxon>Schizosaccharomycetales</taxon>
        <taxon>Schizosaccharomycetaceae</taxon>
        <taxon>Schizosaccharomyces</taxon>
    </lineage>
</organism>
<keyword evidence="9 14" id="KW-0256">Endoplasmic reticulum</keyword>
<dbReference type="PANTHER" id="PTHR45919:SF1">
    <property type="entry name" value="GDP-MAN:MAN(3)GLCNAC(2)-PP-DOL ALPHA-1,2-MANNOSYLTRANSFERASE"/>
    <property type="match status" value="1"/>
</dbReference>
<evidence type="ECO:0000256" key="13">
    <source>
        <dbReference type="ARBA" id="ARBA00056799"/>
    </source>
</evidence>
<dbReference type="VEuPathDB" id="FungiDB:SJAG_00747"/>
<keyword evidence="6 14" id="KW-0328">Glycosyltransferase</keyword>
<feature type="domain" description="Glycosyl transferase family 1" evidence="15">
    <location>
        <begin position="284"/>
        <end position="451"/>
    </location>
</feature>
<evidence type="ECO:0000259" key="15">
    <source>
        <dbReference type="Pfam" id="PF00534"/>
    </source>
</evidence>
<dbReference type="Pfam" id="PF00534">
    <property type="entry name" value="Glycos_transf_1"/>
    <property type="match status" value="1"/>
</dbReference>
<dbReference type="SUPFAM" id="SSF53756">
    <property type="entry name" value="UDP-Glycosyltransferase/glycogen phosphorylase"/>
    <property type="match status" value="1"/>
</dbReference>
<name>B6JWH1_SCHJY</name>
<gene>
    <name evidence="18" type="primary">alg11</name>
    <name evidence="17" type="ORF">SJAG_00747</name>
</gene>
<dbReference type="UniPathway" id="UPA00378"/>
<comment type="similarity">
    <text evidence="3 14">Belongs to the glycosyltransferase group 1 family. Glycosyltransferase 4 subfamily.</text>
</comment>